<gene>
    <name evidence="1" type="ORF">BCF46_3262</name>
</gene>
<evidence type="ECO:0000313" key="2">
    <source>
        <dbReference type="Proteomes" id="UP000269157"/>
    </source>
</evidence>
<accession>A0A497VV05</accession>
<dbReference type="AlphaFoldDB" id="A0A497VV05"/>
<dbReference type="RefSeq" id="WP_121026687.1">
    <property type="nucleotide sequence ID" value="NZ_RCCE01000006.1"/>
</dbReference>
<dbReference type="EMBL" id="RCCE01000006">
    <property type="protein sequence ID" value="RLJ40693.1"/>
    <property type="molecule type" value="Genomic_DNA"/>
</dbReference>
<sequence>MAALSVLAIAVASGKAGYVFLSGGKLQDWGITVQAVRSGNELVGFVQGLINELRPDVVVTEDCTVSTCRKGDKAKALIRSLAKLASHNGVLDVDVPRPRTYQSKYEEAEALVTTYPEVAGHLPVRKRRIFDFEPRSMVLFEAIALAQEVINGPPKRVAAAMG</sequence>
<protein>
    <submittedName>
        <fullName evidence="1">Uncharacterized protein</fullName>
    </submittedName>
</protein>
<dbReference type="OrthoDB" id="7872932at2"/>
<dbReference type="Proteomes" id="UP000269157">
    <property type="component" value="Unassembled WGS sequence"/>
</dbReference>
<keyword evidence="2" id="KW-1185">Reference proteome</keyword>
<name>A0A497VV05_9RHOB</name>
<evidence type="ECO:0000313" key="1">
    <source>
        <dbReference type="EMBL" id="RLJ40693.1"/>
    </source>
</evidence>
<proteinExistence type="predicted"/>
<reference evidence="1 2" key="1">
    <citation type="submission" date="2018-10" db="EMBL/GenBank/DDBJ databases">
        <title>Genomic Encyclopedia of Archaeal and Bacterial Type Strains, Phase II (KMG-II): from individual species to whole genera.</title>
        <authorList>
            <person name="Goeker M."/>
        </authorList>
    </citation>
    <scope>NUCLEOTIDE SEQUENCE [LARGE SCALE GENOMIC DNA]</scope>
    <source>
        <strain evidence="1 2">DSM 29466</strain>
    </source>
</reference>
<comment type="caution">
    <text evidence="1">The sequence shown here is derived from an EMBL/GenBank/DDBJ whole genome shotgun (WGS) entry which is preliminary data.</text>
</comment>
<organism evidence="1 2">
    <name type="scientific">Litoreibacter meonggei</name>
    <dbReference type="NCBI Taxonomy" id="1049199"/>
    <lineage>
        <taxon>Bacteria</taxon>
        <taxon>Pseudomonadati</taxon>
        <taxon>Pseudomonadota</taxon>
        <taxon>Alphaproteobacteria</taxon>
        <taxon>Rhodobacterales</taxon>
        <taxon>Roseobacteraceae</taxon>
        <taxon>Litoreibacter</taxon>
    </lineage>
</organism>